<feature type="domain" description="FAD-binding PCMH-type" evidence="10">
    <location>
        <begin position="86"/>
        <end position="265"/>
    </location>
</feature>
<evidence type="ECO:0000256" key="5">
    <source>
        <dbReference type="ARBA" id="ARBA00023002"/>
    </source>
</evidence>
<dbReference type="Gene3D" id="3.30.70.2190">
    <property type="match status" value="1"/>
</dbReference>
<dbReference type="PROSITE" id="PS51387">
    <property type="entry name" value="FAD_PCMH"/>
    <property type="match status" value="1"/>
</dbReference>
<evidence type="ECO:0000256" key="1">
    <source>
        <dbReference type="ARBA" id="ARBA00001974"/>
    </source>
</evidence>
<dbReference type="EMBL" id="CACVKT020008950">
    <property type="protein sequence ID" value="CAC5418800.1"/>
    <property type="molecule type" value="Genomic_DNA"/>
</dbReference>
<dbReference type="GO" id="GO:0005739">
    <property type="term" value="C:mitochondrion"/>
    <property type="evidence" value="ECO:0007669"/>
    <property type="project" value="TreeGrafter"/>
</dbReference>
<dbReference type="InterPro" id="IPR016166">
    <property type="entry name" value="FAD-bd_PCMH"/>
</dbReference>
<keyword evidence="4" id="KW-0274">FAD</keyword>
<dbReference type="FunFam" id="3.30.465.10:FF:000001">
    <property type="entry name" value="D-2-hydroxyglutarate dehydrogenase, mitochondrial"/>
    <property type="match status" value="1"/>
</dbReference>
<comment type="catalytic activity">
    <reaction evidence="9">
        <text>(R)-malate + A = oxaloacetate + AH2</text>
        <dbReference type="Rhea" id="RHEA:67460"/>
        <dbReference type="ChEBI" id="CHEBI:13193"/>
        <dbReference type="ChEBI" id="CHEBI:15588"/>
        <dbReference type="ChEBI" id="CHEBI:16452"/>
        <dbReference type="ChEBI" id="CHEBI:17499"/>
    </reaction>
    <physiologicalReaction direction="left-to-right" evidence="9">
        <dbReference type="Rhea" id="RHEA:67461"/>
    </physiologicalReaction>
</comment>
<dbReference type="InterPro" id="IPR016171">
    <property type="entry name" value="Vanillyl_alc_oxidase_C-sub2"/>
</dbReference>
<gene>
    <name evidence="11" type="ORF">MCOR_51212</name>
</gene>
<protein>
    <recommendedName>
        <fullName evidence="7">D-2-hydroxyglutarate dehydrogenase, mitochondrial</fullName>
        <ecNumber evidence="6">1.1.99.39</ecNumber>
    </recommendedName>
</protein>
<organism evidence="11 12">
    <name type="scientific">Mytilus coruscus</name>
    <name type="common">Sea mussel</name>
    <dbReference type="NCBI Taxonomy" id="42192"/>
    <lineage>
        <taxon>Eukaryota</taxon>
        <taxon>Metazoa</taxon>
        <taxon>Spiralia</taxon>
        <taxon>Lophotrochozoa</taxon>
        <taxon>Mollusca</taxon>
        <taxon>Bivalvia</taxon>
        <taxon>Autobranchia</taxon>
        <taxon>Pteriomorphia</taxon>
        <taxon>Mytilida</taxon>
        <taxon>Mytiloidea</taxon>
        <taxon>Mytilidae</taxon>
        <taxon>Mytilinae</taxon>
        <taxon>Mytilus</taxon>
    </lineage>
</organism>
<dbReference type="Gene3D" id="3.30.465.10">
    <property type="match status" value="1"/>
</dbReference>
<comment type="cofactor">
    <cofactor evidence="1">
        <name>FAD</name>
        <dbReference type="ChEBI" id="CHEBI:57692"/>
    </cofactor>
</comment>
<dbReference type="SUPFAM" id="SSF56176">
    <property type="entry name" value="FAD-binding/transporter-associated domain-like"/>
    <property type="match status" value="1"/>
</dbReference>
<dbReference type="InterPro" id="IPR016164">
    <property type="entry name" value="FAD-linked_Oxase-like_C"/>
</dbReference>
<reference evidence="11 12" key="1">
    <citation type="submission" date="2020-06" db="EMBL/GenBank/DDBJ databases">
        <authorList>
            <person name="Li R."/>
            <person name="Bekaert M."/>
        </authorList>
    </citation>
    <scope>NUCLEOTIDE SEQUENCE [LARGE SCALE GENOMIC DNA]</scope>
    <source>
        <strain evidence="12">wild</strain>
    </source>
</reference>
<dbReference type="FunFam" id="1.10.45.10:FF:000001">
    <property type="entry name" value="D-lactate dehydrogenase mitochondrial"/>
    <property type="match status" value="1"/>
</dbReference>
<evidence type="ECO:0000256" key="2">
    <source>
        <dbReference type="ARBA" id="ARBA00008000"/>
    </source>
</evidence>
<dbReference type="EC" id="1.1.99.39" evidence="6"/>
<dbReference type="Gene3D" id="3.30.43.10">
    <property type="entry name" value="Uridine Diphospho-n-acetylenolpyruvylglucosamine Reductase, domain 2"/>
    <property type="match status" value="1"/>
</dbReference>
<dbReference type="InterPro" id="IPR036318">
    <property type="entry name" value="FAD-bd_PCMH-like_sf"/>
</dbReference>
<dbReference type="InterPro" id="IPR016169">
    <property type="entry name" value="FAD-bd_PCMH_sub2"/>
</dbReference>
<evidence type="ECO:0000259" key="10">
    <source>
        <dbReference type="PROSITE" id="PS51387"/>
    </source>
</evidence>
<name>A0A6J8EE57_MYTCO</name>
<dbReference type="OrthoDB" id="5332616at2759"/>
<dbReference type="InterPro" id="IPR004113">
    <property type="entry name" value="FAD-bd_oxidored_4_C"/>
</dbReference>
<dbReference type="GO" id="GO:0071949">
    <property type="term" value="F:FAD binding"/>
    <property type="evidence" value="ECO:0007669"/>
    <property type="project" value="InterPro"/>
</dbReference>
<dbReference type="Pfam" id="PF01565">
    <property type="entry name" value="FAD_binding_4"/>
    <property type="match status" value="1"/>
</dbReference>
<dbReference type="AlphaFoldDB" id="A0A6J8EE57"/>
<dbReference type="Gene3D" id="3.30.70.2740">
    <property type="match status" value="1"/>
</dbReference>
<dbReference type="FunFam" id="3.30.43.10:FF:000011">
    <property type="entry name" value="D-lactate dehydrogenase (Cytochrome)"/>
    <property type="match status" value="1"/>
</dbReference>
<keyword evidence="12" id="KW-1185">Reference proteome</keyword>
<dbReference type="PANTHER" id="PTHR43716:SF1">
    <property type="entry name" value="D-2-HYDROXYGLUTARATE DEHYDROGENASE, MITOCHONDRIAL"/>
    <property type="match status" value="1"/>
</dbReference>
<keyword evidence="5 11" id="KW-0560">Oxidoreductase</keyword>
<dbReference type="FunFam" id="3.30.70.2740:FF:000002">
    <property type="entry name" value="D-2-hydroxyglutarate dehydrogenase mitochondrial"/>
    <property type="match status" value="1"/>
</dbReference>
<dbReference type="Proteomes" id="UP000507470">
    <property type="component" value="Unassembled WGS sequence"/>
</dbReference>
<proteinExistence type="inferred from homology"/>
<keyword evidence="3" id="KW-0285">Flavoprotein</keyword>
<comment type="similarity">
    <text evidence="2">Belongs to the FAD-binding oxidoreductase/transferase type 4 family.</text>
</comment>
<evidence type="ECO:0000256" key="6">
    <source>
        <dbReference type="ARBA" id="ARBA00039003"/>
    </source>
</evidence>
<dbReference type="InterPro" id="IPR016167">
    <property type="entry name" value="FAD-bd_PCMH_sub1"/>
</dbReference>
<evidence type="ECO:0000256" key="8">
    <source>
        <dbReference type="ARBA" id="ARBA00045410"/>
    </source>
</evidence>
<evidence type="ECO:0000256" key="3">
    <source>
        <dbReference type="ARBA" id="ARBA00022630"/>
    </source>
</evidence>
<dbReference type="SUPFAM" id="SSF55103">
    <property type="entry name" value="FAD-linked oxidases, C-terminal domain"/>
    <property type="match status" value="1"/>
</dbReference>
<sequence length="513" mass="56567">MKASYALRRLLSNNYSIQCHTKRTFYRSFLRQTVPLTSLRYPNLKRSGYSALTDKDLSVFEKLIPGRVLTGSSELDGYNTDWLKTCRGSSQVVLRPKTTEEVSAILKYCNERKLAVVPQGGNTGLVGGSVPVFDEIVISTQLMNQIISLDEISGTLVCEAGCILGNLSDHVAESGLIMPLDLGAKGSCHIGGNLATNAGGLRLLRYGSLHGSVLGLEAVLASGEVVDCLSTLRKDNTGYDVKQLFIGSEGTLGLITKASILCPQKPNAVNVAFLGCDSFERVLDIFKESKMKLGEILSAFEFLDADAIAVARDNLKLSIPIDDTFPFYVLIESSGSDGAHDEEKMNRFLEDMMNRGYVIDGTVASEPAKIQYIWSVRERIAEGLMHDGYCYKYDVSLPLSHYYGLVEAVRKRTQGNTTRVIGYGHVGDSNLHLNATSPEYSQTTMDLLEPFLYDWVAKHRGSVSAEHGLGFKKRDFIYHSKSESAVRIMNQMKQVLDPNGILNPYKLLPTVIR</sequence>
<dbReference type="Pfam" id="PF02913">
    <property type="entry name" value="FAD-oxidase_C"/>
    <property type="match status" value="1"/>
</dbReference>
<evidence type="ECO:0000313" key="11">
    <source>
        <dbReference type="EMBL" id="CAC5418800.1"/>
    </source>
</evidence>
<dbReference type="PANTHER" id="PTHR43716">
    <property type="entry name" value="D-2-HYDROXYGLUTARATE DEHYDROGENASE, MITOCHONDRIAL"/>
    <property type="match status" value="1"/>
</dbReference>
<dbReference type="GO" id="GO:0051990">
    <property type="term" value="F:(R)-2-hydroxyglutarate dehydrogenase activity"/>
    <property type="evidence" value="ECO:0007669"/>
    <property type="project" value="UniProtKB-EC"/>
</dbReference>
<evidence type="ECO:0000256" key="4">
    <source>
        <dbReference type="ARBA" id="ARBA00022827"/>
    </source>
</evidence>
<dbReference type="InterPro" id="IPR051264">
    <property type="entry name" value="FAD-oxidored/transferase_4"/>
</dbReference>
<dbReference type="FunFam" id="3.30.70.2190:FF:000001">
    <property type="entry name" value="D-2-hydroxyglutarate dehydrogenase mitochondrial"/>
    <property type="match status" value="1"/>
</dbReference>
<evidence type="ECO:0000313" key="12">
    <source>
        <dbReference type="Proteomes" id="UP000507470"/>
    </source>
</evidence>
<comment type="function">
    <text evidence="8">Catalyzes the oxidation of D-2-hydroxyglutarate (D-2-HG) to alpha-ketoglutarate. Also catalyzes the oxidation of other D-2-hydroxyacids, such as D-malate (D-MAL) and D-lactate (D-LAC). Exhibits high activities towards D-2-HG and D-MAL but a very weak activity towards D-LAC.</text>
</comment>
<dbReference type="InterPro" id="IPR006094">
    <property type="entry name" value="Oxid_FAD_bind_N"/>
</dbReference>
<accession>A0A6J8EE57</accession>
<evidence type="ECO:0000256" key="9">
    <source>
        <dbReference type="ARBA" id="ARBA00049267"/>
    </source>
</evidence>
<dbReference type="Gene3D" id="1.10.45.10">
    <property type="entry name" value="Vanillyl-alcohol Oxidase, Chain A, domain 4"/>
    <property type="match status" value="1"/>
</dbReference>
<evidence type="ECO:0000256" key="7">
    <source>
        <dbReference type="ARBA" id="ARBA00039639"/>
    </source>
</evidence>